<dbReference type="RefSeq" id="WP_271867217.1">
    <property type="nucleotide sequence ID" value="NZ_JAQMFO010000031.1"/>
</dbReference>
<sequence>MTQVGHDGHGEDKRDLITGEDPDATCSGLAVNSVQARLRF</sequence>
<name>A0AAW6BK97_9GAMM</name>
<feature type="compositionally biased region" description="Basic and acidic residues" evidence="1">
    <location>
        <begin position="1"/>
        <end position="17"/>
    </location>
</feature>
<accession>A0AAW6BK97</accession>
<evidence type="ECO:0000313" key="2">
    <source>
        <dbReference type="EMBL" id="MDB6373847.1"/>
    </source>
</evidence>
<proteinExistence type="predicted"/>
<evidence type="ECO:0000313" key="3">
    <source>
        <dbReference type="Proteomes" id="UP001212996"/>
    </source>
</evidence>
<evidence type="ECO:0000256" key="1">
    <source>
        <dbReference type="SAM" id="MobiDB-lite"/>
    </source>
</evidence>
<dbReference type="Proteomes" id="UP001212996">
    <property type="component" value="Unassembled WGS sequence"/>
</dbReference>
<organism evidence="2 3">
    <name type="scientific">Photorhabdus bodei</name>
    <dbReference type="NCBI Taxonomy" id="2029681"/>
    <lineage>
        <taxon>Bacteria</taxon>
        <taxon>Pseudomonadati</taxon>
        <taxon>Pseudomonadota</taxon>
        <taxon>Gammaproteobacteria</taxon>
        <taxon>Enterobacterales</taxon>
        <taxon>Morganellaceae</taxon>
        <taxon>Photorhabdus</taxon>
    </lineage>
</organism>
<comment type="caution">
    <text evidence="2">The sequence shown here is derived from an EMBL/GenBank/DDBJ whole genome shotgun (WGS) entry which is preliminary data.</text>
</comment>
<dbReference type="EMBL" id="JAQMFO010000031">
    <property type="protein sequence ID" value="MDB6373847.1"/>
    <property type="molecule type" value="Genomic_DNA"/>
</dbReference>
<feature type="region of interest" description="Disordered" evidence="1">
    <location>
        <begin position="1"/>
        <end position="27"/>
    </location>
</feature>
<reference evidence="2" key="1">
    <citation type="submission" date="2023-01" db="EMBL/GenBank/DDBJ databases">
        <title>Genome sequencing of Photorhabdus bodei 09-20.</title>
        <authorList>
            <person name="Kalindamar S."/>
            <person name="Kumru S."/>
        </authorList>
    </citation>
    <scope>NUCLEOTIDE SEQUENCE</scope>
    <source>
        <strain evidence="2">09-20</strain>
    </source>
</reference>
<dbReference type="AlphaFoldDB" id="A0AAW6BK97"/>
<protein>
    <submittedName>
        <fullName evidence="2">Uncharacterized protein</fullName>
    </submittedName>
</protein>
<gene>
    <name evidence="2" type="ORF">PH362_18420</name>
</gene>